<sequence length="273" mass="31651">MKLSLLYGLLFMSAWALNAVKSKDDVEESQNAVSTKTDTSGTNTYRVSSALMQCGEYSNEVMPNGQCRLIATLPQLEEQRCPDMFRCTDEVSFWLHENEERKQQMQDLKETISELQEELRNHRHRIKVLELQSEEKYDTNSSLEHHLHTLQQIYEETNTVLQIHGSLIYDMQAQIRNLTQIVDRTRRNPGCMINIIRSNKLLSAQDTLHPEGQHIRNCPIDCASLYYNGIHRSGIFTQMDRIQGRLWRSACRILAGKRPHSCHLQPGRIFPSH</sequence>
<evidence type="ECO:0000256" key="2">
    <source>
        <dbReference type="SAM" id="SignalP"/>
    </source>
</evidence>
<evidence type="ECO:0000256" key="1">
    <source>
        <dbReference type="SAM" id="Coils"/>
    </source>
</evidence>
<dbReference type="AlphaFoldDB" id="A0A9W7WMG0"/>
<organism evidence="3 4">
    <name type="scientific">Triplophysa rosa</name>
    <name type="common">Cave loach</name>
    <dbReference type="NCBI Taxonomy" id="992332"/>
    <lineage>
        <taxon>Eukaryota</taxon>
        <taxon>Metazoa</taxon>
        <taxon>Chordata</taxon>
        <taxon>Craniata</taxon>
        <taxon>Vertebrata</taxon>
        <taxon>Euteleostomi</taxon>
        <taxon>Actinopterygii</taxon>
        <taxon>Neopterygii</taxon>
        <taxon>Teleostei</taxon>
        <taxon>Ostariophysi</taxon>
        <taxon>Cypriniformes</taxon>
        <taxon>Nemacheilidae</taxon>
        <taxon>Triplophysa</taxon>
    </lineage>
</organism>
<keyword evidence="1" id="KW-0175">Coiled coil</keyword>
<feature type="signal peptide" evidence="2">
    <location>
        <begin position="1"/>
        <end position="16"/>
    </location>
</feature>
<feature type="coiled-coil region" evidence="1">
    <location>
        <begin position="98"/>
        <end position="132"/>
    </location>
</feature>
<keyword evidence="2" id="KW-0732">Signal</keyword>
<reference evidence="3" key="1">
    <citation type="submission" date="2021-02" db="EMBL/GenBank/DDBJ databases">
        <title>Comparative genomics reveals that relaxation of natural selection precedes convergent phenotypic evolution of cavefish.</title>
        <authorList>
            <person name="Peng Z."/>
        </authorList>
    </citation>
    <scope>NUCLEOTIDE SEQUENCE</scope>
    <source>
        <tissue evidence="3">Muscle</tissue>
    </source>
</reference>
<accession>A0A9W7WMG0</accession>
<keyword evidence="4" id="KW-1185">Reference proteome</keyword>
<gene>
    <name evidence="3" type="ORF">IRJ41_012232</name>
</gene>
<feature type="chain" id="PRO_5040993399" evidence="2">
    <location>
        <begin position="17"/>
        <end position="273"/>
    </location>
</feature>
<dbReference type="Proteomes" id="UP001059041">
    <property type="component" value="Linkage Group LG10"/>
</dbReference>
<protein>
    <submittedName>
        <fullName evidence="3">Angiopoietin-related protein 7-like</fullName>
    </submittedName>
</protein>
<proteinExistence type="predicted"/>
<dbReference type="EMBL" id="JAFHDT010000010">
    <property type="protein sequence ID" value="KAI7804498.1"/>
    <property type="molecule type" value="Genomic_DNA"/>
</dbReference>
<evidence type="ECO:0000313" key="3">
    <source>
        <dbReference type="EMBL" id="KAI7804498.1"/>
    </source>
</evidence>
<name>A0A9W7WMG0_TRIRA</name>
<comment type="caution">
    <text evidence="3">The sequence shown here is derived from an EMBL/GenBank/DDBJ whole genome shotgun (WGS) entry which is preliminary data.</text>
</comment>
<evidence type="ECO:0000313" key="4">
    <source>
        <dbReference type="Proteomes" id="UP001059041"/>
    </source>
</evidence>
<dbReference type="SUPFAM" id="SSF57997">
    <property type="entry name" value="Tropomyosin"/>
    <property type="match status" value="1"/>
</dbReference>